<evidence type="ECO:0000313" key="1">
    <source>
        <dbReference type="EMBL" id="MCI51125.1"/>
    </source>
</evidence>
<sequence>VHNVLDHIIPPTDETARQAAENLKTSDSELWNHLDVVVLQWMYATVSQDIL</sequence>
<name>A0A392SSV7_9FABA</name>
<organism evidence="1 2">
    <name type="scientific">Trifolium medium</name>
    <dbReference type="NCBI Taxonomy" id="97028"/>
    <lineage>
        <taxon>Eukaryota</taxon>
        <taxon>Viridiplantae</taxon>
        <taxon>Streptophyta</taxon>
        <taxon>Embryophyta</taxon>
        <taxon>Tracheophyta</taxon>
        <taxon>Spermatophyta</taxon>
        <taxon>Magnoliopsida</taxon>
        <taxon>eudicotyledons</taxon>
        <taxon>Gunneridae</taxon>
        <taxon>Pentapetalae</taxon>
        <taxon>rosids</taxon>
        <taxon>fabids</taxon>
        <taxon>Fabales</taxon>
        <taxon>Fabaceae</taxon>
        <taxon>Papilionoideae</taxon>
        <taxon>50 kb inversion clade</taxon>
        <taxon>NPAAA clade</taxon>
        <taxon>Hologalegina</taxon>
        <taxon>IRL clade</taxon>
        <taxon>Trifolieae</taxon>
        <taxon>Trifolium</taxon>
    </lineage>
</organism>
<dbReference type="AlphaFoldDB" id="A0A392SSV7"/>
<comment type="caution">
    <text evidence="1">The sequence shown here is derived from an EMBL/GenBank/DDBJ whole genome shotgun (WGS) entry which is preliminary data.</text>
</comment>
<dbReference type="Proteomes" id="UP000265520">
    <property type="component" value="Unassembled WGS sequence"/>
</dbReference>
<protein>
    <submittedName>
        <fullName evidence="1">Uncharacterized protein</fullName>
    </submittedName>
</protein>
<feature type="non-terminal residue" evidence="1">
    <location>
        <position position="1"/>
    </location>
</feature>
<accession>A0A392SSV7</accession>
<evidence type="ECO:0000313" key="2">
    <source>
        <dbReference type="Proteomes" id="UP000265520"/>
    </source>
</evidence>
<reference evidence="1 2" key="1">
    <citation type="journal article" date="2018" name="Front. Plant Sci.">
        <title>Red Clover (Trifolium pratense) and Zigzag Clover (T. medium) - A Picture of Genomic Similarities and Differences.</title>
        <authorList>
            <person name="Dluhosova J."/>
            <person name="Istvanek J."/>
            <person name="Nedelnik J."/>
            <person name="Repkova J."/>
        </authorList>
    </citation>
    <scope>NUCLEOTIDE SEQUENCE [LARGE SCALE GENOMIC DNA]</scope>
    <source>
        <strain evidence="2">cv. 10/8</strain>
        <tissue evidence="1">Leaf</tissue>
    </source>
</reference>
<dbReference type="EMBL" id="LXQA010427225">
    <property type="protein sequence ID" value="MCI51125.1"/>
    <property type="molecule type" value="Genomic_DNA"/>
</dbReference>
<proteinExistence type="predicted"/>
<keyword evidence="2" id="KW-1185">Reference proteome</keyword>